<dbReference type="Proteomes" id="UP000283474">
    <property type="component" value="Chromosome"/>
</dbReference>
<sequence length="107" mass="11983">MQPLTTPDGRYIVVRGRLWRASNPNLSDTERSALVHALSSARRDVKAALRQQDRASLAAARNAVHQAKVALGERGAPWWKDGAKDFNRHMIKNSPYAQWYEEVTAAS</sequence>
<dbReference type="KEGG" id="pus:CKA81_00770"/>
<gene>
    <name evidence="1" type="ORF">CKA81_00770</name>
</gene>
<evidence type="ECO:0000313" key="2">
    <source>
        <dbReference type="Proteomes" id="UP000283474"/>
    </source>
</evidence>
<keyword evidence="2" id="KW-1185">Reference proteome</keyword>
<dbReference type="RefSeq" id="WP_128353590.1">
    <property type="nucleotide sequence ID" value="NZ_CP022987.1"/>
</dbReference>
<name>A0A410G8C7_9BURK</name>
<dbReference type="OrthoDB" id="34459at2"/>
<protein>
    <submittedName>
        <fullName evidence="1">Uncharacterized protein</fullName>
    </submittedName>
</protein>
<organism evidence="1 2">
    <name type="scientific">Pollutimonas thiosulfatoxidans</name>
    <dbReference type="NCBI Taxonomy" id="2028345"/>
    <lineage>
        <taxon>Bacteria</taxon>
        <taxon>Pseudomonadati</taxon>
        <taxon>Pseudomonadota</taxon>
        <taxon>Betaproteobacteria</taxon>
        <taxon>Burkholderiales</taxon>
        <taxon>Alcaligenaceae</taxon>
        <taxon>Pollutimonas</taxon>
    </lineage>
</organism>
<dbReference type="EMBL" id="CP022987">
    <property type="protein sequence ID" value="QAA92540.1"/>
    <property type="molecule type" value="Genomic_DNA"/>
</dbReference>
<reference evidence="1 2" key="1">
    <citation type="submission" date="2017-08" db="EMBL/GenBank/DDBJ databases">
        <authorList>
            <person name="Park S.-J."/>
            <person name="Kim H."/>
        </authorList>
    </citation>
    <scope>NUCLEOTIDE SEQUENCE [LARGE SCALE GENOMIC DNA]</scope>
    <source>
        <strain evidence="2">ye3</strain>
    </source>
</reference>
<evidence type="ECO:0000313" key="1">
    <source>
        <dbReference type="EMBL" id="QAA92540.1"/>
    </source>
</evidence>
<proteinExistence type="predicted"/>
<accession>A0A410G8C7</accession>
<dbReference type="AlphaFoldDB" id="A0A410G8C7"/>